<dbReference type="WBParaSite" id="nRc.2.0.1.t27689-RA">
    <property type="protein sequence ID" value="nRc.2.0.1.t27689-RA"/>
    <property type="gene ID" value="nRc.2.0.1.g27689"/>
</dbReference>
<sequence>MSFLREKREMRAGRNFTNSARCHPAFKKVIPFSAASYRGNAGKEGEKGERDPAHTAKQQWSQTGDS</sequence>
<protein>
    <submittedName>
        <fullName evidence="3">Uncharacterized protein</fullName>
    </submittedName>
</protein>
<reference evidence="3" key="1">
    <citation type="submission" date="2022-11" db="UniProtKB">
        <authorList>
            <consortium name="WormBaseParasite"/>
        </authorList>
    </citation>
    <scope>IDENTIFICATION</scope>
</reference>
<dbReference type="AlphaFoldDB" id="A0A915JN76"/>
<feature type="compositionally biased region" description="Polar residues" evidence="1">
    <location>
        <begin position="56"/>
        <end position="66"/>
    </location>
</feature>
<keyword evidence="2" id="KW-1185">Reference proteome</keyword>
<feature type="region of interest" description="Disordered" evidence="1">
    <location>
        <begin position="38"/>
        <end position="66"/>
    </location>
</feature>
<evidence type="ECO:0000256" key="1">
    <source>
        <dbReference type="SAM" id="MobiDB-lite"/>
    </source>
</evidence>
<name>A0A915JN76_ROMCU</name>
<organism evidence="2 3">
    <name type="scientific">Romanomermis culicivorax</name>
    <name type="common">Nematode worm</name>
    <dbReference type="NCBI Taxonomy" id="13658"/>
    <lineage>
        <taxon>Eukaryota</taxon>
        <taxon>Metazoa</taxon>
        <taxon>Ecdysozoa</taxon>
        <taxon>Nematoda</taxon>
        <taxon>Enoplea</taxon>
        <taxon>Dorylaimia</taxon>
        <taxon>Mermithida</taxon>
        <taxon>Mermithoidea</taxon>
        <taxon>Mermithidae</taxon>
        <taxon>Romanomermis</taxon>
    </lineage>
</organism>
<dbReference type="Proteomes" id="UP000887565">
    <property type="component" value="Unplaced"/>
</dbReference>
<evidence type="ECO:0000313" key="2">
    <source>
        <dbReference type="Proteomes" id="UP000887565"/>
    </source>
</evidence>
<proteinExistence type="predicted"/>
<evidence type="ECO:0000313" key="3">
    <source>
        <dbReference type="WBParaSite" id="nRc.2.0.1.t27689-RA"/>
    </source>
</evidence>
<accession>A0A915JN76</accession>
<feature type="compositionally biased region" description="Basic and acidic residues" evidence="1">
    <location>
        <begin position="41"/>
        <end position="54"/>
    </location>
</feature>